<dbReference type="InterPro" id="IPR028889">
    <property type="entry name" value="USP"/>
</dbReference>
<dbReference type="PROSITE" id="PS50865">
    <property type="entry name" value="ZF_MYND_2"/>
    <property type="match status" value="1"/>
</dbReference>
<dbReference type="FunFam" id="6.10.140.2220:FF:000006">
    <property type="entry name" value="Ubiquitin carboxyl-terminal hydrolase 15"/>
    <property type="match status" value="1"/>
</dbReference>
<dbReference type="GO" id="GO:0008270">
    <property type="term" value="F:zinc ion binding"/>
    <property type="evidence" value="ECO:0007669"/>
    <property type="project" value="UniProtKB-KW"/>
</dbReference>
<feature type="compositionally biased region" description="Polar residues" evidence="12">
    <location>
        <begin position="314"/>
        <end position="330"/>
    </location>
</feature>
<feature type="compositionally biased region" description="Polar residues" evidence="12">
    <location>
        <begin position="367"/>
        <end position="378"/>
    </location>
</feature>
<keyword evidence="17" id="KW-1185">Reference proteome</keyword>
<evidence type="ECO:0000256" key="12">
    <source>
        <dbReference type="SAM" id="MobiDB-lite"/>
    </source>
</evidence>
<feature type="domain" description="USP" evidence="14">
    <location>
        <begin position="513"/>
        <end position="816"/>
    </location>
</feature>
<evidence type="ECO:0000256" key="10">
    <source>
        <dbReference type="ARBA" id="ARBA00022833"/>
    </source>
</evidence>
<keyword evidence="8" id="KW-0378">Hydrolase</keyword>
<dbReference type="Gene3D" id="3.90.70.10">
    <property type="entry name" value="Cysteine proteinases"/>
    <property type="match status" value="1"/>
</dbReference>
<evidence type="ECO:0000313" key="17">
    <source>
        <dbReference type="Proteomes" id="UP001187192"/>
    </source>
</evidence>
<feature type="region of interest" description="Disordered" evidence="12">
    <location>
        <begin position="300"/>
        <end position="330"/>
    </location>
</feature>
<reference evidence="16" key="1">
    <citation type="submission" date="2023-07" db="EMBL/GenBank/DDBJ databases">
        <title>draft genome sequence of fig (Ficus carica).</title>
        <authorList>
            <person name="Takahashi T."/>
            <person name="Nishimura K."/>
        </authorList>
    </citation>
    <scope>NUCLEOTIDE SEQUENCE</scope>
</reference>
<name>A0AA88DN37_FICCA</name>
<feature type="region of interest" description="Disordered" evidence="12">
    <location>
        <begin position="344"/>
        <end position="457"/>
    </location>
</feature>
<proteinExistence type="inferred from homology"/>
<dbReference type="GO" id="GO:0016579">
    <property type="term" value="P:protein deubiquitination"/>
    <property type="evidence" value="ECO:0007669"/>
    <property type="project" value="InterPro"/>
</dbReference>
<evidence type="ECO:0000256" key="6">
    <source>
        <dbReference type="ARBA" id="ARBA00022771"/>
    </source>
</evidence>
<keyword evidence="10" id="KW-0862">Zinc</keyword>
<keyword evidence="13" id="KW-0472">Membrane</keyword>
<keyword evidence="13" id="KW-1133">Transmembrane helix</keyword>
<dbReference type="SUPFAM" id="SSF144232">
    <property type="entry name" value="HIT/MYND zinc finger-like"/>
    <property type="match status" value="1"/>
</dbReference>
<dbReference type="AlphaFoldDB" id="A0AA88DN37"/>
<dbReference type="GO" id="GO:0005634">
    <property type="term" value="C:nucleus"/>
    <property type="evidence" value="ECO:0007669"/>
    <property type="project" value="TreeGrafter"/>
</dbReference>
<dbReference type="PANTHER" id="PTHR24006">
    <property type="entry name" value="UBIQUITIN CARBOXYL-TERMINAL HYDROLASE"/>
    <property type="match status" value="1"/>
</dbReference>
<keyword evidence="4" id="KW-0645">Protease</keyword>
<dbReference type="Gene3D" id="6.10.140.2220">
    <property type="match status" value="1"/>
</dbReference>
<dbReference type="InterPro" id="IPR002893">
    <property type="entry name" value="Znf_MYND"/>
</dbReference>
<feature type="compositionally biased region" description="Basic and acidic residues" evidence="12">
    <location>
        <begin position="245"/>
        <end position="265"/>
    </location>
</feature>
<evidence type="ECO:0000256" key="7">
    <source>
        <dbReference type="ARBA" id="ARBA00022786"/>
    </source>
</evidence>
<dbReference type="FunFam" id="3.90.70.10:FF:000026">
    <property type="entry name" value="Ubiquitin carboxyl-terminal hydrolase 15"/>
    <property type="match status" value="1"/>
</dbReference>
<dbReference type="Pfam" id="PF00443">
    <property type="entry name" value="UCH"/>
    <property type="match status" value="1"/>
</dbReference>
<evidence type="ECO:0000256" key="1">
    <source>
        <dbReference type="ARBA" id="ARBA00000707"/>
    </source>
</evidence>
<evidence type="ECO:0000256" key="5">
    <source>
        <dbReference type="ARBA" id="ARBA00022723"/>
    </source>
</evidence>
<keyword evidence="9" id="KW-0788">Thiol protease</keyword>
<dbReference type="Pfam" id="PF01753">
    <property type="entry name" value="zf-MYND"/>
    <property type="match status" value="1"/>
</dbReference>
<evidence type="ECO:0000256" key="3">
    <source>
        <dbReference type="ARBA" id="ARBA00012759"/>
    </source>
</evidence>
<evidence type="ECO:0000256" key="4">
    <source>
        <dbReference type="ARBA" id="ARBA00022670"/>
    </source>
</evidence>
<dbReference type="EMBL" id="BTGU01000073">
    <property type="protein sequence ID" value="GMN57839.1"/>
    <property type="molecule type" value="Genomic_DNA"/>
</dbReference>
<comment type="similarity">
    <text evidence="2">Belongs to the peptidase C19 family.</text>
</comment>
<dbReference type="InterPro" id="IPR038765">
    <property type="entry name" value="Papain-like_cys_pep_sf"/>
</dbReference>
<evidence type="ECO:0000259" key="15">
    <source>
        <dbReference type="PROSITE" id="PS50865"/>
    </source>
</evidence>
<organism evidence="16 17">
    <name type="scientific">Ficus carica</name>
    <name type="common">Common fig</name>
    <dbReference type="NCBI Taxonomy" id="3494"/>
    <lineage>
        <taxon>Eukaryota</taxon>
        <taxon>Viridiplantae</taxon>
        <taxon>Streptophyta</taxon>
        <taxon>Embryophyta</taxon>
        <taxon>Tracheophyta</taxon>
        <taxon>Spermatophyta</taxon>
        <taxon>Magnoliopsida</taxon>
        <taxon>eudicotyledons</taxon>
        <taxon>Gunneridae</taxon>
        <taxon>Pentapetalae</taxon>
        <taxon>rosids</taxon>
        <taxon>fabids</taxon>
        <taxon>Rosales</taxon>
        <taxon>Moraceae</taxon>
        <taxon>Ficeae</taxon>
        <taxon>Ficus</taxon>
    </lineage>
</organism>
<dbReference type="GO" id="GO:0006508">
    <property type="term" value="P:proteolysis"/>
    <property type="evidence" value="ECO:0007669"/>
    <property type="project" value="UniProtKB-KW"/>
</dbReference>
<feature type="domain" description="MYND-type" evidence="15">
    <location>
        <begin position="128"/>
        <end position="165"/>
    </location>
</feature>
<keyword evidence="13" id="KW-0812">Transmembrane</keyword>
<protein>
    <recommendedName>
        <fullName evidence="3">ubiquitinyl hydrolase 1</fullName>
        <ecNumber evidence="3">3.4.19.12</ecNumber>
    </recommendedName>
</protein>
<dbReference type="InterPro" id="IPR050164">
    <property type="entry name" value="Peptidase_C19"/>
</dbReference>
<keyword evidence="7" id="KW-0833">Ubl conjugation pathway</keyword>
<dbReference type="CDD" id="cd02661">
    <property type="entry name" value="Peptidase_C19E"/>
    <property type="match status" value="1"/>
</dbReference>
<dbReference type="InterPro" id="IPR018200">
    <property type="entry name" value="USP_CS"/>
</dbReference>
<evidence type="ECO:0000256" key="9">
    <source>
        <dbReference type="ARBA" id="ARBA00022807"/>
    </source>
</evidence>
<dbReference type="Proteomes" id="UP001187192">
    <property type="component" value="Unassembled WGS sequence"/>
</dbReference>
<feature type="compositionally biased region" description="Low complexity" evidence="12">
    <location>
        <begin position="406"/>
        <end position="420"/>
    </location>
</feature>
<gene>
    <name evidence="16" type="ORF">TIFTF001_026946</name>
</gene>
<dbReference type="EC" id="3.4.19.12" evidence="3"/>
<keyword evidence="5" id="KW-0479">Metal-binding</keyword>
<accession>A0AA88DN37</accession>
<dbReference type="GO" id="GO:0004843">
    <property type="term" value="F:cysteine-type deubiquitinase activity"/>
    <property type="evidence" value="ECO:0007669"/>
    <property type="project" value="UniProtKB-EC"/>
</dbReference>
<dbReference type="PROSITE" id="PS00972">
    <property type="entry name" value="USP_1"/>
    <property type="match status" value="1"/>
</dbReference>
<dbReference type="GO" id="GO:0005829">
    <property type="term" value="C:cytosol"/>
    <property type="evidence" value="ECO:0007669"/>
    <property type="project" value="TreeGrafter"/>
</dbReference>
<evidence type="ECO:0000256" key="8">
    <source>
        <dbReference type="ARBA" id="ARBA00022801"/>
    </source>
</evidence>
<dbReference type="SUPFAM" id="SSF54001">
    <property type="entry name" value="Cysteine proteinases"/>
    <property type="match status" value="1"/>
</dbReference>
<sequence length="1036" mass="114532">MSSCFGMSSNYACVRSAYIAKPISSKRFEEDIGHECAGGDMLEPREADIPALFLVLVVLPLVAYILLGKWSEATKKRERISLLAHLAAAEALRAEAMAVADVIPLAAPIKNVPFTKNVGSTKNGFHACARCFSPATTRCSRCKSVRYCSGKCQILHWREVHKQECQLIENSSSPRVSIGVEDFDQEGLLPNDSMNSRHFGYYVDQAMVEKAAPESVVYPSVSTGVSAAVDCSSIETSQVPMPGRRSIEKRASRKSNKEALRRKDGVASNSCDEASGSWNTYVTCDEASGSWNTYVTSSNVVSSKEVSKGHKSRNSNSFISEESARKSSVNVSDVYVHGRAMVHENDKHESQNGSSLESESHHGVSHSAYSSQNGSNGHENGKDFVQNGVSHSEMTEAKGPAKAKKAPYSLGSKSSKLPKSTMKENGGQFCAERERKGQGAESKSSRMRDTCTPGSNGGANARIMKMMGLRKPTKLPRKDASEVSGERHKIKMLFPYEEFVTYFQCGVLDLSPRGLLNCGNSCYANAVLQCLTSTKPLIIYLLRRSHSRACCGKDWCLMCELEQHVIMLREIGGPLSPSRILLHMRSVIGDGSQEDAHEFLRLLVASMQAICLEGSGGEKKVDPRLQETTFIQHTFGGHLRSKVKCLRCHHESERYENIMDLTLEIYGSVETLEDALTQFTNPEDLDGENMYRCGRCATYVRARKQLSIHEAPNILTIVLKRFQEGRYGKINKCITFPDMLDMIPFMTGTGDSPPLYLLYAVVVHLDTLNASFSGHYVSYVKDLRGNWYRIDDTQVQPVPKSQVMSEGAYILFYMRSCPRPQRALSGKAIPQQVPEMSRYGMLKPPKAGQSRPNGHCVGSGPLTDDDRPDSANGFTNHPSSGILRSANRNSIPVMESYVEPIGREFSDATSSDWSLFTSSDEASFTTESTRDSFSTVDYADTNVEPISSIFNTIYAPECSRNSFSCRKFSNNRAQTRFFSQEKGKILDSYLSAQPPLDRTPRGEYLQLVGGSPTVFSSDNNPPSMFVRYGSNPVQWD</sequence>
<feature type="transmembrane region" description="Helical" evidence="13">
    <location>
        <begin position="49"/>
        <end position="67"/>
    </location>
</feature>
<dbReference type="PROSITE" id="PS50235">
    <property type="entry name" value="USP_3"/>
    <property type="match status" value="1"/>
</dbReference>
<feature type="compositionally biased region" description="Basic and acidic residues" evidence="12">
    <location>
        <begin position="431"/>
        <end position="449"/>
    </location>
</feature>
<dbReference type="PANTHER" id="PTHR24006:SF685">
    <property type="entry name" value="UBIQUITIN CARBOXYL-TERMINAL HYDROLASE 15"/>
    <property type="match status" value="1"/>
</dbReference>
<feature type="region of interest" description="Disordered" evidence="12">
    <location>
        <begin position="237"/>
        <end position="273"/>
    </location>
</feature>
<evidence type="ECO:0000256" key="11">
    <source>
        <dbReference type="PROSITE-ProRule" id="PRU00134"/>
    </source>
</evidence>
<comment type="catalytic activity">
    <reaction evidence="1">
        <text>Thiol-dependent hydrolysis of ester, thioester, amide, peptide and isopeptide bonds formed by the C-terminal Gly of ubiquitin (a 76-residue protein attached to proteins as an intracellular targeting signal).</text>
        <dbReference type="EC" id="3.4.19.12"/>
    </reaction>
</comment>
<dbReference type="InterPro" id="IPR001394">
    <property type="entry name" value="Peptidase_C19_UCH"/>
</dbReference>
<evidence type="ECO:0000259" key="14">
    <source>
        <dbReference type="PROSITE" id="PS50235"/>
    </source>
</evidence>
<keyword evidence="6 11" id="KW-0863">Zinc-finger</keyword>
<evidence type="ECO:0000313" key="16">
    <source>
        <dbReference type="EMBL" id="GMN57839.1"/>
    </source>
</evidence>
<feature type="region of interest" description="Disordered" evidence="12">
    <location>
        <begin position="841"/>
        <end position="886"/>
    </location>
</feature>
<evidence type="ECO:0000256" key="13">
    <source>
        <dbReference type="SAM" id="Phobius"/>
    </source>
</evidence>
<evidence type="ECO:0000256" key="2">
    <source>
        <dbReference type="ARBA" id="ARBA00009085"/>
    </source>
</evidence>
<comment type="caution">
    <text evidence="16">The sequence shown here is derived from an EMBL/GenBank/DDBJ whole genome shotgun (WGS) entry which is preliminary data.</text>
</comment>